<protein>
    <recommendedName>
        <fullName evidence="13">Serine/threonine-protein kinase receptor</fullName>
        <ecNumber evidence="13">2.7.11.30</ecNumber>
    </recommendedName>
</protein>
<keyword evidence="11 13" id="KW-0472">Membrane</keyword>
<dbReference type="Gene3D" id="1.10.510.10">
    <property type="entry name" value="Transferase(Phosphotransferase) domain 1"/>
    <property type="match status" value="1"/>
</dbReference>
<keyword evidence="13" id="KW-0460">Magnesium</keyword>
<dbReference type="GO" id="GO:0017002">
    <property type="term" value="F:activin receptor activity"/>
    <property type="evidence" value="ECO:0007669"/>
    <property type="project" value="TreeGrafter"/>
</dbReference>
<keyword evidence="9 13" id="KW-0067">ATP-binding</keyword>
<dbReference type="Proteomes" id="UP000245119">
    <property type="component" value="Linkage Group LG2"/>
</dbReference>
<dbReference type="OrthoDB" id="547665at2759"/>
<comment type="subcellular location">
    <subcellularLocation>
        <location evidence="1 13">Membrane</location>
        <topology evidence="1 13">Single-pass type I membrane protein</topology>
    </subcellularLocation>
</comment>
<evidence type="ECO:0000256" key="9">
    <source>
        <dbReference type="ARBA" id="ARBA00022840"/>
    </source>
</evidence>
<dbReference type="InterPro" id="IPR008271">
    <property type="entry name" value="Ser/Thr_kinase_AS"/>
</dbReference>
<proteinExistence type="inferred from homology"/>
<dbReference type="OMA" id="CNQNFTW"/>
<dbReference type="PROSITE" id="PS50011">
    <property type="entry name" value="PROTEIN_KINASE_DOM"/>
    <property type="match status" value="1"/>
</dbReference>
<gene>
    <name evidence="17" type="ORF">C0Q70_03061</name>
</gene>
<dbReference type="InterPro" id="IPR011009">
    <property type="entry name" value="Kinase-like_dom_sf"/>
</dbReference>
<keyword evidence="5 13" id="KW-0812">Transmembrane</keyword>
<evidence type="ECO:0000256" key="7">
    <source>
        <dbReference type="ARBA" id="ARBA00022741"/>
    </source>
</evidence>
<evidence type="ECO:0000256" key="10">
    <source>
        <dbReference type="ARBA" id="ARBA00022989"/>
    </source>
</evidence>
<keyword evidence="7 13" id="KW-0547">Nucleotide-binding</keyword>
<dbReference type="SUPFAM" id="SSF56112">
    <property type="entry name" value="Protein kinase-like (PK-like)"/>
    <property type="match status" value="1"/>
</dbReference>
<keyword evidence="13" id="KW-0479">Metal-binding</keyword>
<evidence type="ECO:0000313" key="17">
    <source>
        <dbReference type="EMBL" id="PVD36090.1"/>
    </source>
</evidence>
<evidence type="ECO:0000256" key="14">
    <source>
        <dbReference type="SAM" id="MobiDB-lite"/>
    </source>
</evidence>
<dbReference type="InterPro" id="IPR000333">
    <property type="entry name" value="TGFB_receptor"/>
</dbReference>
<accession>A0A2T7PRS3</accession>
<dbReference type="AlphaFoldDB" id="A0A2T7PRS3"/>
<evidence type="ECO:0000313" key="18">
    <source>
        <dbReference type="Proteomes" id="UP000245119"/>
    </source>
</evidence>
<keyword evidence="8 13" id="KW-0418">Kinase</keyword>
<comment type="catalytic activity">
    <reaction evidence="13">
        <text>L-threonyl-[receptor-protein] + ATP = O-phospho-L-threonyl-[receptor-protein] + ADP + H(+)</text>
        <dbReference type="Rhea" id="RHEA:44880"/>
        <dbReference type="Rhea" id="RHEA-COMP:11024"/>
        <dbReference type="Rhea" id="RHEA-COMP:11025"/>
        <dbReference type="ChEBI" id="CHEBI:15378"/>
        <dbReference type="ChEBI" id="CHEBI:30013"/>
        <dbReference type="ChEBI" id="CHEBI:30616"/>
        <dbReference type="ChEBI" id="CHEBI:61977"/>
        <dbReference type="ChEBI" id="CHEBI:456216"/>
        <dbReference type="EC" id="2.7.11.30"/>
    </reaction>
</comment>
<keyword evidence="12 13" id="KW-0675">Receptor</keyword>
<dbReference type="InterPro" id="IPR045860">
    <property type="entry name" value="Snake_toxin-like_sf"/>
</dbReference>
<dbReference type="GO" id="GO:0005524">
    <property type="term" value="F:ATP binding"/>
    <property type="evidence" value="ECO:0007669"/>
    <property type="project" value="UniProtKB-UniRule"/>
</dbReference>
<keyword evidence="13" id="KW-0464">Manganese</keyword>
<dbReference type="EC" id="2.7.11.30" evidence="13"/>
<feature type="region of interest" description="Disordered" evidence="14">
    <location>
        <begin position="537"/>
        <end position="576"/>
    </location>
</feature>
<dbReference type="Gene3D" id="2.10.60.10">
    <property type="entry name" value="CD59"/>
    <property type="match status" value="1"/>
</dbReference>
<evidence type="ECO:0000256" key="3">
    <source>
        <dbReference type="ARBA" id="ARBA00022527"/>
    </source>
</evidence>
<dbReference type="PANTHER" id="PTHR23255:SF98">
    <property type="entry name" value="SERINE_THREONINE-PROTEIN KINASE RECEPTOR"/>
    <property type="match status" value="1"/>
</dbReference>
<reference evidence="17 18" key="1">
    <citation type="submission" date="2018-04" db="EMBL/GenBank/DDBJ databases">
        <title>The genome of golden apple snail Pomacea canaliculata provides insight into stress tolerance and invasive adaptation.</title>
        <authorList>
            <person name="Liu C."/>
            <person name="Liu B."/>
            <person name="Ren Y."/>
            <person name="Zhang Y."/>
            <person name="Wang H."/>
            <person name="Li S."/>
            <person name="Jiang F."/>
            <person name="Yin L."/>
            <person name="Zhang G."/>
            <person name="Qian W."/>
            <person name="Fan W."/>
        </authorList>
    </citation>
    <scope>NUCLEOTIDE SEQUENCE [LARGE SCALE GENOMIC DNA]</scope>
    <source>
        <strain evidence="17">SZHN2017</strain>
        <tissue evidence="17">Muscle</tissue>
    </source>
</reference>
<dbReference type="PROSITE" id="PS00108">
    <property type="entry name" value="PROTEIN_KINASE_ST"/>
    <property type="match status" value="1"/>
</dbReference>
<feature type="domain" description="Protein kinase" evidence="16">
    <location>
        <begin position="220"/>
        <end position="514"/>
    </location>
</feature>
<dbReference type="InterPro" id="IPR000719">
    <property type="entry name" value="Prot_kinase_dom"/>
</dbReference>
<dbReference type="PRINTS" id="PR00653">
    <property type="entry name" value="ACTIVIN2R"/>
</dbReference>
<keyword evidence="4 13" id="KW-0808">Transferase</keyword>
<evidence type="ECO:0000259" key="16">
    <source>
        <dbReference type="PROSITE" id="PS50011"/>
    </source>
</evidence>
<dbReference type="SUPFAM" id="SSF57302">
    <property type="entry name" value="Snake toxin-like"/>
    <property type="match status" value="1"/>
</dbReference>
<dbReference type="GO" id="GO:0048185">
    <property type="term" value="F:activin binding"/>
    <property type="evidence" value="ECO:0007669"/>
    <property type="project" value="TreeGrafter"/>
</dbReference>
<comment type="similarity">
    <text evidence="2 13">Belongs to the protein kinase superfamily. TKL Ser/Thr protein kinase family. TGFB receptor subfamily.</text>
</comment>
<comment type="cofactor">
    <cofactor evidence="13">
        <name>Mg(2+)</name>
        <dbReference type="ChEBI" id="CHEBI:18420"/>
    </cofactor>
    <cofactor evidence="13">
        <name>Mn(2+)</name>
        <dbReference type="ChEBI" id="CHEBI:29035"/>
    </cofactor>
</comment>
<comment type="caution">
    <text evidence="17">The sequence shown here is derived from an EMBL/GenBank/DDBJ whole genome shotgun (WGS) entry which is preliminary data.</text>
</comment>
<feature type="compositionally biased region" description="Low complexity" evidence="14">
    <location>
        <begin position="552"/>
        <end position="568"/>
    </location>
</feature>
<dbReference type="CDD" id="cd14053">
    <property type="entry name" value="STKc_ACVR2"/>
    <property type="match status" value="1"/>
</dbReference>
<dbReference type="GO" id="GO:0048179">
    <property type="term" value="C:activin receptor complex"/>
    <property type="evidence" value="ECO:0007669"/>
    <property type="project" value="TreeGrafter"/>
</dbReference>
<dbReference type="Pfam" id="PF01064">
    <property type="entry name" value="Activin_recp"/>
    <property type="match status" value="1"/>
</dbReference>
<dbReference type="Gene3D" id="3.30.200.20">
    <property type="entry name" value="Phosphorylase Kinase, domain 1"/>
    <property type="match status" value="1"/>
</dbReference>
<keyword evidence="18" id="KW-1185">Reference proteome</keyword>
<feature type="chain" id="PRO_5015706571" description="Serine/threonine-protein kinase receptor" evidence="15">
    <location>
        <begin position="22"/>
        <end position="576"/>
    </location>
</feature>
<evidence type="ECO:0000256" key="15">
    <source>
        <dbReference type="SAM" id="SignalP"/>
    </source>
</evidence>
<dbReference type="Pfam" id="PF00069">
    <property type="entry name" value="Pkinase"/>
    <property type="match status" value="1"/>
</dbReference>
<keyword evidence="10 13" id="KW-1133">Transmembrane helix</keyword>
<evidence type="ECO:0000256" key="6">
    <source>
        <dbReference type="ARBA" id="ARBA00022729"/>
    </source>
</evidence>
<evidence type="ECO:0000256" key="8">
    <source>
        <dbReference type="ARBA" id="ARBA00022777"/>
    </source>
</evidence>
<dbReference type="GO" id="GO:0071363">
    <property type="term" value="P:cellular response to growth factor stimulus"/>
    <property type="evidence" value="ECO:0007669"/>
    <property type="project" value="TreeGrafter"/>
</dbReference>
<evidence type="ECO:0000256" key="4">
    <source>
        <dbReference type="ARBA" id="ARBA00022679"/>
    </source>
</evidence>
<feature type="signal peptide" evidence="15">
    <location>
        <begin position="1"/>
        <end position="21"/>
    </location>
</feature>
<evidence type="ECO:0000256" key="13">
    <source>
        <dbReference type="RuleBase" id="RU361271"/>
    </source>
</evidence>
<evidence type="ECO:0000256" key="5">
    <source>
        <dbReference type="ARBA" id="ARBA00022692"/>
    </source>
</evidence>
<evidence type="ECO:0000256" key="11">
    <source>
        <dbReference type="ARBA" id="ARBA00023136"/>
    </source>
</evidence>
<dbReference type="FunFam" id="3.30.200.20:FF:000094">
    <property type="entry name" value="Serine/threonine-protein kinase receptor"/>
    <property type="match status" value="1"/>
</dbReference>
<dbReference type="CDD" id="cd23615">
    <property type="entry name" value="TFP_LU_ECD_ACVR2"/>
    <property type="match status" value="1"/>
</dbReference>
<dbReference type="STRING" id="400727.A0A2T7PRS3"/>
<evidence type="ECO:0000256" key="1">
    <source>
        <dbReference type="ARBA" id="ARBA00004479"/>
    </source>
</evidence>
<sequence length="576" mass="64221">MTRNSCFGVVYVTIILHQSLAVFPKEDLSSAARTAENDFIGTQRCERYDKSCNPETTNCEVEECDPPSSTYLNLCYASWSNTSDGVQILRKGCWMGAPECHGKRQCIQRDTDPVRFVYFCCCEGDFCNRNITFRSDVGSSVDKSSTSLPPVVRKGDGSQLVKAVLYSIVPIIGGAVIIVAVFFMWKRHQRHLYLGHQQLPTIEPGFVSTPSETSLNLEKVELIELRARGRFGSVWKAQLLNELVAVKIFPLQDKQSWLTEQEIYNLPQMNHENVLKFIASEKRGENLHIELWLLTEFHEHGSLYDYLKGHVLTWSQLCKIGESMALGLAFLHDEIPATAVHGSKPAVAHRDFKSKNVLLKSDLTACIADFGLALKFEPGKGPGETHGLVGTRRYMAPEVLEGAICFNRDAFLRIDMYACGLVLWELLSRCNAAEGPVEEYQLPFENIPEIGQHPTLESMQEYVVSRKMRPPMHEHWKRHPGIMSLVCTVEECWDQDAEARLSAGCVQERIAAFARTFNMVTAASGVMLPTSQYPPTLPPALQSSGLTMGQTPPSSSDSVISFSSSSDIPPKDLGSC</sequence>
<feature type="transmembrane region" description="Helical" evidence="13">
    <location>
        <begin position="163"/>
        <end position="185"/>
    </location>
</feature>
<feature type="compositionally biased region" description="Polar residues" evidence="14">
    <location>
        <begin position="541"/>
        <end position="551"/>
    </location>
</feature>
<evidence type="ECO:0000256" key="2">
    <source>
        <dbReference type="ARBA" id="ARBA00009605"/>
    </source>
</evidence>
<dbReference type="EMBL" id="PZQS01000002">
    <property type="protein sequence ID" value="PVD36090.1"/>
    <property type="molecule type" value="Genomic_DNA"/>
</dbReference>
<keyword evidence="3 13" id="KW-0723">Serine/threonine-protein kinase</keyword>
<organism evidence="17 18">
    <name type="scientific">Pomacea canaliculata</name>
    <name type="common">Golden apple snail</name>
    <dbReference type="NCBI Taxonomy" id="400727"/>
    <lineage>
        <taxon>Eukaryota</taxon>
        <taxon>Metazoa</taxon>
        <taxon>Spiralia</taxon>
        <taxon>Lophotrochozoa</taxon>
        <taxon>Mollusca</taxon>
        <taxon>Gastropoda</taxon>
        <taxon>Caenogastropoda</taxon>
        <taxon>Architaenioglossa</taxon>
        <taxon>Ampullarioidea</taxon>
        <taxon>Ampullariidae</taxon>
        <taxon>Pomacea</taxon>
    </lineage>
</organism>
<evidence type="ECO:0000256" key="12">
    <source>
        <dbReference type="ARBA" id="ARBA00023170"/>
    </source>
</evidence>
<name>A0A2T7PRS3_POMCA</name>
<dbReference type="GO" id="GO:0046872">
    <property type="term" value="F:metal ion binding"/>
    <property type="evidence" value="ECO:0007669"/>
    <property type="project" value="UniProtKB-KW"/>
</dbReference>
<keyword evidence="6 15" id="KW-0732">Signal</keyword>
<dbReference type="PANTHER" id="PTHR23255">
    <property type="entry name" value="TRANSFORMING GROWTH FACTOR-BETA RECEPTOR TYPE I AND II"/>
    <property type="match status" value="1"/>
</dbReference>
<dbReference type="InterPro" id="IPR000472">
    <property type="entry name" value="Activin_recp"/>
</dbReference>